<name>A0A2P2P6T1_RHIMU</name>
<organism evidence="1">
    <name type="scientific">Rhizophora mucronata</name>
    <name type="common">Asiatic mangrove</name>
    <dbReference type="NCBI Taxonomy" id="61149"/>
    <lineage>
        <taxon>Eukaryota</taxon>
        <taxon>Viridiplantae</taxon>
        <taxon>Streptophyta</taxon>
        <taxon>Embryophyta</taxon>
        <taxon>Tracheophyta</taxon>
        <taxon>Spermatophyta</taxon>
        <taxon>Magnoliopsida</taxon>
        <taxon>eudicotyledons</taxon>
        <taxon>Gunneridae</taxon>
        <taxon>Pentapetalae</taxon>
        <taxon>rosids</taxon>
        <taxon>fabids</taxon>
        <taxon>Malpighiales</taxon>
        <taxon>Rhizophoraceae</taxon>
        <taxon>Rhizophora</taxon>
    </lineage>
</organism>
<protein>
    <submittedName>
        <fullName evidence="1">Uncharacterized protein</fullName>
    </submittedName>
</protein>
<sequence>MFRLFNSFNEVDFTNSMLHFSRFVLVLVS</sequence>
<dbReference type="EMBL" id="GGEC01069976">
    <property type="protein sequence ID" value="MBX50460.1"/>
    <property type="molecule type" value="Transcribed_RNA"/>
</dbReference>
<reference evidence="1" key="1">
    <citation type="submission" date="2018-02" db="EMBL/GenBank/DDBJ databases">
        <title>Rhizophora mucronata_Transcriptome.</title>
        <authorList>
            <person name="Meera S.P."/>
            <person name="Sreeshan A."/>
            <person name="Augustine A."/>
        </authorList>
    </citation>
    <scope>NUCLEOTIDE SEQUENCE</scope>
    <source>
        <tissue evidence="1">Leaf</tissue>
    </source>
</reference>
<proteinExistence type="predicted"/>
<accession>A0A2P2P6T1</accession>
<evidence type="ECO:0000313" key="1">
    <source>
        <dbReference type="EMBL" id="MBX50460.1"/>
    </source>
</evidence>
<dbReference type="AlphaFoldDB" id="A0A2P2P6T1"/>